<organism evidence="1 2">
    <name type="scientific">Rosa chinensis</name>
    <name type="common">China rose</name>
    <dbReference type="NCBI Taxonomy" id="74649"/>
    <lineage>
        <taxon>Eukaryota</taxon>
        <taxon>Viridiplantae</taxon>
        <taxon>Streptophyta</taxon>
        <taxon>Embryophyta</taxon>
        <taxon>Tracheophyta</taxon>
        <taxon>Spermatophyta</taxon>
        <taxon>Magnoliopsida</taxon>
        <taxon>eudicotyledons</taxon>
        <taxon>Gunneridae</taxon>
        <taxon>Pentapetalae</taxon>
        <taxon>rosids</taxon>
        <taxon>fabids</taxon>
        <taxon>Rosales</taxon>
        <taxon>Rosaceae</taxon>
        <taxon>Rosoideae</taxon>
        <taxon>Rosoideae incertae sedis</taxon>
        <taxon>Rosa</taxon>
    </lineage>
</organism>
<protein>
    <submittedName>
        <fullName evidence="1">Uncharacterized protein</fullName>
    </submittedName>
</protein>
<name>A0A2P6R5W7_ROSCH</name>
<reference evidence="1 2" key="1">
    <citation type="journal article" date="2018" name="Nat. Genet.">
        <title>The Rosa genome provides new insights in the design of modern roses.</title>
        <authorList>
            <person name="Bendahmane M."/>
        </authorList>
    </citation>
    <scope>NUCLEOTIDE SEQUENCE [LARGE SCALE GENOMIC DNA]</scope>
    <source>
        <strain evidence="2">cv. Old Blush</strain>
    </source>
</reference>
<comment type="caution">
    <text evidence="1">The sequence shown here is derived from an EMBL/GenBank/DDBJ whole genome shotgun (WGS) entry which is preliminary data.</text>
</comment>
<dbReference type="EMBL" id="PDCK01000041">
    <property type="protein sequence ID" value="PRQ41821.1"/>
    <property type="molecule type" value="Genomic_DNA"/>
</dbReference>
<evidence type="ECO:0000313" key="2">
    <source>
        <dbReference type="Proteomes" id="UP000238479"/>
    </source>
</evidence>
<accession>A0A2P6R5W7</accession>
<proteinExistence type="predicted"/>
<keyword evidence="2" id="KW-1185">Reference proteome</keyword>
<sequence>MTIYKVVRIWTCIRRNIIEVKVYSHRLEAWRIINAVLQQPFCVLCSRSSFEVAAGRY</sequence>
<evidence type="ECO:0000313" key="1">
    <source>
        <dbReference type="EMBL" id="PRQ41821.1"/>
    </source>
</evidence>
<dbReference type="AlphaFoldDB" id="A0A2P6R5W7"/>
<dbReference type="Proteomes" id="UP000238479">
    <property type="component" value="Chromosome 3"/>
</dbReference>
<gene>
    <name evidence="1" type="ORF">RchiOBHm_Chr3g0450901</name>
</gene>
<dbReference type="Gramene" id="PRQ41821">
    <property type="protein sequence ID" value="PRQ41821"/>
    <property type="gene ID" value="RchiOBHm_Chr3g0450901"/>
</dbReference>